<comment type="cofactor">
    <cofactor evidence="6">
        <name>Mg(2+)</name>
        <dbReference type="ChEBI" id="CHEBI:18420"/>
    </cofactor>
</comment>
<dbReference type="EC" id="3.1.-.-" evidence="6"/>
<dbReference type="GO" id="GO:0045926">
    <property type="term" value="P:negative regulation of growth"/>
    <property type="evidence" value="ECO:0007669"/>
    <property type="project" value="UniProtKB-ARBA"/>
</dbReference>
<dbReference type="Gene3D" id="3.40.50.1010">
    <property type="entry name" value="5'-nuclease"/>
    <property type="match status" value="1"/>
</dbReference>
<keyword evidence="9" id="KW-1185">Reference proteome</keyword>
<comment type="caution">
    <text evidence="8">The sequence shown here is derived from an EMBL/GenBank/DDBJ whole genome shotgun (WGS) entry which is preliminary data.</text>
</comment>
<comment type="similarity">
    <text evidence="6">Belongs to the PINc/VapC protein family.</text>
</comment>
<evidence type="ECO:0000256" key="5">
    <source>
        <dbReference type="ARBA" id="ARBA00022842"/>
    </source>
</evidence>
<evidence type="ECO:0000256" key="2">
    <source>
        <dbReference type="ARBA" id="ARBA00022722"/>
    </source>
</evidence>
<dbReference type="AlphaFoldDB" id="A0A839NDW2"/>
<accession>A0A839NDW2</accession>
<dbReference type="InterPro" id="IPR006226">
    <property type="entry name" value="Mtu_PIN"/>
</dbReference>
<evidence type="ECO:0000259" key="7">
    <source>
        <dbReference type="Pfam" id="PF01850"/>
    </source>
</evidence>
<feature type="binding site" evidence="6">
    <location>
        <position position="106"/>
    </location>
    <ligand>
        <name>Mg(2+)</name>
        <dbReference type="ChEBI" id="CHEBI:18420"/>
    </ligand>
</feature>
<evidence type="ECO:0000313" key="8">
    <source>
        <dbReference type="EMBL" id="MBB2894154.1"/>
    </source>
</evidence>
<keyword evidence="2 6" id="KW-0540">Nuclease</keyword>
<gene>
    <name evidence="6" type="primary">vapC</name>
    <name evidence="8" type="ORF">FHU39_004190</name>
</gene>
<keyword evidence="1 6" id="KW-1277">Toxin-antitoxin system</keyword>
<dbReference type="GO" id="GO:0016788">
    <property type="term" value="F:hydrolase activity, acting on ester bonds"/>
    <property type="evidence" value="ECO:0007669"/>
    <property type="project" value="InterPro"/>
</dbReference>
<feature type="domain" description="PIN" evidence="7">
    <location>
        <begin position="2"/>
        <end position="131"/>
    </location>
</feature>
<dbReference type="CDD" id="cd18678">
    <property type="entry name" value="PIN_MtVapC25_VapC33-like"/>
    <property type="match status" value="1"/>
</dbReference>
<dbReference type="Proteomes" id="UP000559182">
    <property type="component" value="Unassembled WGS sequence"/>
</dbReference>
<dbReference type="Pfam" id="PF01850">
    <property type="entry name" value="PIN"/>
    <property type="match status" value="1"/>
</dbReference>
<name>A0A839NDW2_9MICO</name>
<feature type="binding site" evidence="6">
    <location>
        <position position="3"/>
    </location>
    <ligand>
        <name>Mg(2+)</name>
        <dbReference type="ChEBI" id="CHEBI:18420"/>
    </ligand>
</feature>
<proteinExistence type="inferred from homology"/>
<keyword evidence="3 6" id="KW-0479">Metal-binding</keyword>
<dbReference type="SUPFAM" id="SSF88723">
    <property type="entry name" value="PIN domain-like"/>
    <property type="match status" value="1"/>
</dbReference>
<evidence type="ECO:0000256" key="3">
    <source>
        <dbReference type="ARBA" id="ARBA00022723"/>
    </source>
</evidence>
<keyword evidence="4 6" id="KW-0378">Hydrolase</keyword>
<evidence type="ECO:0000256" key="6">
    <source>
        <dbReference type="HAMAP-Rule" id="MF_00265"/>
    </source>
</evidence>
<sequence length="139" mass="14739">MPDVNVLVEAYRTDGPHHDVARDWLEVHVSGVEAVGITDAVLSGFVRVVTHPRVFAAPTPLTQAIAQADALRAADGVLSVAPGRRHWSIFCELCKGAAAKGNLVADAAHAATAIEAGATWVSFDRDFARFPGLTWTVPT</sequence>
<dbReference type="GO" id="GO:0090729">
    <property type="term" value="F:toxin activity"/>
    <property type="evidence" value="ECO:0007669"/>
    <property type="project" value="UniProtKB-KW"/>
</dbReference>
<keyword evidence="6" id="KW-0800">Toxin</keyword>
<dbReference type="EMBL" id="JACHVQ010000004">
    <property type="protein sequence ID" value="MBB2894154.1"/>
    <property type="molecule type" value="Genomic_DNA"/>
</dbReference>
<dbReference type="HAMAP" id="MF_00265">
    <property type="entry name" value="VapC_Nob1"/>
    <property type="match status" value="1"/>
</dbReference>
<dbReference type="RefSeq" id="WP_221185752.1">
    <property type="nucleotide sequence ID" value="NZ_JACHVQ010000004.1"/>
</dbReference>
<dbReference type="GO" id="GO:0004540">
    <property type="term" value="F:RNA nuclease activity"/>
    <property type="evidence" value="ECO:0007669"/>
    <property type="project" value="InterPro"/>
</dbReference>
<protein>
    <recommendedName>
        <fullName evidence="6">Ribonuclease VapC</fullName>
        <shortName evidence="6">RNase VapC</shortName>
        <ecNumber evidence="6">3.1.-.-</ecNumber>
    </recommendedName>
    <alternativeName>
        <fullName evidence="6">Toxin VapC</fullName>
    </alternativeName>
</protein>
<dbReference type="InterPro" id="IPR002716">
    <property type="entry name" value="PIN_dom"/>
</dbReference>
<evidence type="ECO:0000313" key="9">
    <source>
        <dbReference type="Proteomes" id="UP000559182"/>
    </source>
</evidence>
<dbReference type="GO" id="GO:0000287">
    <property type="term" value="F:magnesium ion binding"/>
    <property type="evidence" value="ECO:0007669"/>
    <property type="project" value="UniProtKB-UniRule"/>
</dbReference>
<dbReference type="InterPro" id="IPR029060">
    <property type="entry name" value="PIN-like_dom_sf"/>
</dbReference>
<dbReference type="InterPro" id="IPR022907">
    <property type="entry name" value="VapC_family"/>
</dbReference>
<organism evidence="8 9">
    <name type="scientific">Flexivirga oryzae</name>
    <dbReference type="NCBI Taxonomy" id="1794944"/>
    <lineage>
        <taxon>Bacteria</taxon>
        <taxon>Bacillati</taxon>
        <taxon>Actinomycetota</taxon>
        <taxon>Actinomycetes</taxon>
        <taxon>Micrococcales</taxon>
        <taxon>Dermacoccaceae</taxon>
        <taxon>Flexivirga</taxon>
    </lineage>
</organism>
<evidence type="ECO:0000256" key="4">
    <source>
        <dbReference type="ARBA" id="ARBA00022801"/>
    </source>
</evidence>
<keyword evidence="5 6" id="KW-0460">Magnesium</keyword>
<evidence type="ECO:0000256" key="1">
    <source>
        <dbReference type="ARBA" id="ARBA00022649"/>
    </source>
</evidence>
<dbReference type="NCBIfam" id="TIGR00028">
    <property type="entry name" value="Mtu_PIN_fam"/>
    <property type="match status" value="1"/>
</dbReference>
<reference evidence="8 9" key="1">
    <citation type="submission" date="2020-08" db="EMBL/GenBank/DDBJ databases">
        <title>Sequencing the genomes of 1000 actinobacteria strains.</title>
        <authorList>
            <person name="Klenk H.-P."/>
        </authorList>
    </citation>
    <scope>NUCLEOTIDE SEQUENCE [LARGE SCALE GENOMIC DNA]</scope>
    <source>
        <strain evidence="8 9">DSM 105369</strain>
    </source>
</reference>
<comment type="function">
    <text evidence="6">Toxic component of a toxin-antitoxin (TA) system. An RNase.</text>
</comment>